<dbReference type="GO" id="GO:0016020">
    <property type="term" value="C:membrane"/>
    <property type="evidence" value="ECO:0007669"/>
    <property type="project" value="UniProtKB-SubCell"/>
</dbReference>
<dbReference type="Proteomes" id="UP000187209">
    <property type="component" value="Unassembled WGS sequence"/>
</dbReference>
<sequence length="441" mass="50101">MGSCSSIIKPTEGQIPNVLLCTYPTKVTIKTKTQPENQIEMILTKPLHISINLIPLNTSKLWVTSSVLPGQDPTGTFFQKCIDSCIYLNENNTILLALFDGHGSQGEQIINFCCSYTSKYYRSQKESIESDPKTFLINLSESCDLALRNPETRINTEFSGTTAVFVLIKNDIIYSACVGHSRAVLGSYINREPLLKITHLEENKALAEVRKRRGSKLQKKVFYTQLTRDHKPEINEEAQRIRENGGKVKRLLDYEGNRIGPYRVWENDTNLPGLIMSRSIGDNVAKNIGVISTPDITSINIDWKNDLFLIVGSDGLWDAMANDDVVNFVEFYRDKSYRGNNRNKDTPSLQNSNIAQLLCEEARTRWFAIVEEDNVSIDDISCIILELNKASGQVNLEQKKNKIIQEVKDIENEENHKGIRQNNLKVKDPRRGSQMELMFNF</sequence>
<evidence type="ECO:0000256" key="2">
    <source>
        <dbReference type="ARBA" id="ARBA00023136"/>
    </source>
</evidence>
<accession>A0A1R2BB60</accession>
<dbReference type="CDD" id="cd00143">
    <property type="entry name" value="PP2Cc"/>
    <property type="match status" value="1"/>
</dbReference>
<dbReference type="SMART" id="SM00332">
    <property type="entry name" value="PP2Cc"/>
    <property type="match status" value="1"/>
</dbReference>
<dbReference type="SUPFAM" id="SSF81606">
    <property type="entry name" value="PP2C-like"/>
    <property type="match status" value="1"/>
</dbReference>
<dbReference type="PANTHER" id="PTHR47992">
    <property type="entry name" value="PROTEIN PHOSPHATASE"/>
    <property type="match status" value="1"/>
</dbReference>
<dbReference type="InterPro" id="IPR015655">
    <property type="entry name" value="PP2C"/>
</dbReference>
<dbReference type="AlphaFoldDB" id="A0A1R2BB60"/>
<comment type="subcellular location">
    <subcellularLocation>
        <location evidence="1">Membrane</location>
    </subcellularLocation>
</comment>
<gene>
    <name evidence="4" type="ORF">SteCoe_27197</name>
</gene>
<protein>
    <recommendedName>
        <fullName evidence="3">PPM-type phosphatase domain-containing protein</fullName>
    </recommendedName>
</protein>
<organism evidence="4 5">
    <name type="scientific">Stentor coeruleus</name>
    <dbReference type="NCBI Taxonomy" id="5963"/>
    <lineage>
        <taxon>Eukaryota</taxon>
        <taxon>Sar</taxon>
        <taxon>Alveolata</taxon>
        <taxon>Ciliophora</taxon>
        <taxon>Postciliodesmatophora</taxon>
        <taxon>Heterotrichea</taxon>
        <taxon>Heterotrichida</taxon>
        <taxon>Stentoridae</taxon>
        <taxon>Stentor</taxon>
    </lineage>
</organism>
<feature type="domain" description="PPM-type phosphatase" evidence="3">
    <location>
        <begin position="66"/>
        <end position="387"/>
    </location>
</feature>
<dbReference type="GO" id="GO:0004722">
    <property type="term" value="F:protein serine/threonine phosphatase activity"/>
    <property type="evidence" value="ECO:0007669"/>
    <property type="project" value="InterPro"/>
</dbReference>
<keyword evidence="5" id="KW-1185">Reference proteome</keyword>
<keyword evidence="2" id="KW-0472">Membrane</keyword>
<evidence type="ECO:0000313" key="4">
    <source>
        <dbReference type="EMBL" id="OMJ73986.1"/>
    </source>
</evidence>
<comment type="caution">
    <text evidence="4">The sequence shown here is derived from an EMBL/GenBank/DDBJ whole genome shotgun (WGS) entry which is preliminary data.</text>
</comment>
<dbReference type="Pfam" id="PF00481">
    <property type="entry name" value="PP2C"/>
    <property type="match status" value="1"/>
</dbReference>
<evidence type="ECO:0000313" key="5">
    <source>
        <dbReference type="Proteomes" id="UP000187209"/>
    </source>
</evidence>
<evidence type="ECO:0000256" key="1">
    <source>
        <dbReference type="ARBA" id="ARBA00004370"/>
    </source>
</evidence>
<dbReference type="InterPro" id="IPR001932">
    <property type="entry name" value="PPM-type_phosphatase-like_dom"/>
</dbReference>
<evidence type="ECO:0000259" key="3">
    <source>
        <dbReference type="PROSITE" id="PS51746"/>
    </source>
</evidence>
<dbReference type="PROSITE" id="PS51746">
    <property type="entry name" value="PPM_2"/>
    <property type="match status" value="1"/>
</dbReference>
<proteinExistence type="predicted"/>
<dbReference type="Gene3D" id="3.60.40.10">
    <property type="entry name" value="PPM-type phosphatase domain"/>
    <property type="match status" value="1"/>
</dbReference>
<name>A0A1R2BB60_9CILI</name>
<dbReference type="OrthoDB" id="332771at2759"/>
<dbReference type="InterPro" id="IPR036457">
    <property type="entry name" value="PPM-type-like_dom_sf"/>
</dbReference>
<reference evidence="4 5" key="1">
    <citation type="submission" date="2016-11" db="EMBL/GenBank/DDBJ databases">
        <title>The macronuclear genome of Stentor coeruleus: a giant cell with tiny introns.</title>
        <authorList>
            <person name="Slabodnick M."/>
            <person name="Ruby J.G."/>
            <person name="Reiff S.B."/>
            <person name="Swart E.C."/>
            <person name="Gosai S."/>
            <person name="Prabakaran S."/>
            <person name="Witkowska E."/>
            <person name="Larue G.E."/>
            <person name="Fisher S."/>
            <person name="Freeman R.M."/>
            <person name="Gunawardena J."/>
            <person name="Chu W."/>
            <person name="Stover N.A."/>
            <person name="Gregory B.D."/>
            <person name="Nowacki M."/>
            <person name="Derisi J."/>
            <person name="Roy S.W."/>
            <person name="Marshall W.F."/>
            <person name="Sood P."/>
        </authorList>
    </citation>
    <scope>NUCLEOTIDE SEQUENCE [LARGE SCALE GENOMIC DNA]</scope>
    <source>
        <strain evidence="4">WM001</strain>
    </source>
</reference>
<dbReference type="EMBL" id="MPUH01000782">
    <property type="protein sequence ID" value="OMJ73986.1"/>
    <property type="molecule type" value="Genomic_DNA"/>
</dbReference>